<keyword evidence="2" id="KW-1185">Reference proteome</keyword>
<sequence>NLFEIAKENDEIAAAISEILDAFPDPMKKELPSLLQDDERYCTYNKEFLTTTTSIQSLTEKA</sequence>
<name>A0A9N9GNU5_9GLOM</name>
<organism evidence="1 2">
    <name type="scientific">Paraglomus brasilianum</name>
    <dbReference type="NCBI Taxonomy" id="144538"/>
    <lineage>
        <taxon>Eukaryota</taxon>
        <taxon>Fungi</taxon>
        <taxon>Fungi incertae sedis</taxon>
        <taxon>Mucoromycota</taxon>
        <taxon>Glomeromycotina</taxon>
        <taxon>Glomeromycetes</taxon>
        <taxon>Paraglomerales</taxon>
        <taxon>Paraglomeraceae</taxon>
        <taxon>Paraglomus</taxon>
    </lineage>
</organism>
<protein>
    <submittedName>
        <fullName evidence="1">1891_t:CDS:1</fullName>
    </submittedName>
</protein>
<dbReference type="Proteomes" id="UP000789739">
    <property type="component" value="Unassembled WGS sequence"/>
</dbReference>
<evidence type="ECO:0000313" key="2">
    <source>
        <dbReference type="Proteomes" id="UP000789739"/>
    </source>
</evidence>
<feature type="non-terminal residue" evidence="1">
    <location>
        <position position="1"/>
    </location>
</feature>
<proteinExistence type="predicted"/>
<reference evidence="1" key="1">
    <citation type="submission" date="2021-06" db="EMBL/GenBank/DDBJ databases">
        <authorList>
            <person name="Kallberg Y."/>
            <person name="Tangrot J."/>
            <person name="Rosling A."/>
        </authorList>
    </citation>
    <scope>NUCLEOTIDE SEQUENCE</scope>
    <source>
        <strain evidence="1">BR232B</strain>
    </source>
</reference>
<gene>
    <name evidence="1" type="ORF">PBRASI_LOCUS8782</name>
</gene>
<accession>A0A9N9GNU5</accession>
<dbReference type="EMBL" id="CAJVPI010001660">
    <property type="protein sequence ID" value="CAG8622350.1"/>
    <property type="molecule type" value="Genomic_DNA"/>
</dbReference>
<dbReference type="AlphaFoldDB" id="A0A9N9GNU5"/>
<comment type="caution">
    <text evidence="1">The sequence shown here is derived from an EMBL/GenBank/DDBJ whole genome shotgun (WGS) entry which is preliminary data.</text>
</comment>
<evidence type="ECO:0000313" key="1">
    <source>
        <dbReference type="EMBL" id="CAG8622350.1"/>
    </source>
</evidence>